<keyword evidence="3" id="KW-1185">Reference proteome</keyword>
<dbReference type="STRING" id="154538.A0A1M2VKU5"/>
<feature type="domain" description="F-box" evidence="1">
    <location>
        <begin position="14"/>
        <end position="76"/>
    </location>
</feature>
<dbReference type="OMA" id="MLVCQRW"/>
<accession>A0A1M2VKU5</accession>
<dbReference type="AlphaFoldDB" id="A0A1M2VKU5"/>
<evidence type="ECO:0000259" key="1">
    <source>
        <dbReference type="Pfam" id="PF12937"/>
    </source>
</evidence>
<dbReference type="InterPro" id="IPR032675">
    <property type="entry name" value="LRR_dom_sf"/>
</dbReference>
<dbReference type="SUPFAM" id="SSF52047">
    <property type="entry name" value="RNI-like"/>
    <property type="match status" value="1"/>
</dbReference>
<dbReference type="PANTHER" id="PTHR38926:SF72">
    <property type="entry name" value="IM:7136021-RELATED"/>
    <property type="match status" value="1"/>
</dbReference>
<name>A0A1M2VKU5_TRAPU</name>
<sequence>MAQVTMLGHSTPVHSLPVELLLEAFAYVAHSSSNRPALPSAGAVPRACQWTQLMLVCQRWRAIITGAPQFWTSIDLVSNSKWVELCLDRSGQSSVDVRLVGLSSVSLRTAIPLVVAAGSRIRSLTFQSYMKTISSTMLQRLFSSPMPALEGLSISLDWREHGSSRVDLRLSARNHPRLRSLSLTGVPLPIEPSVYSRMKSLSLHQGSTPPDGVSFPHLARILREAAPQLQDIDLSHIHIPPPPASGSHELDRLQSSLIHFPRLRSLYMDHDNITASRVLGILDIPACTFFHLRVGITSLVNGSFRGTLLGLVPQNIRPILDNATELAISMTDHTYSIRDPGSPGLHAEEPGELHLHRVYIFVSDVPASQANLDDIAHVATLLHLTTLTVLSEGRPISGASAWGVLLSACPNLRTLDVSELPPTSLFLALTPWSATAPTLCPALCTLSVTLRGYTDDWGKHLLSCLQARSGPARRLSSLSLKELPVHSLVGSQRIRELRSLVDDLNVS</sequence>
<dbReference type="OrthoDB" id="2734604at2759"/>
<dbReference type="EMBL" id="MNAD01001070">
    <property type="protein sequence ID" value="OJT08219.1"/>
    <property type="molecule type" value="Genomic_DNA"/>
</dbReference>
<dbReference type="PANTHER" id="PTHR38926">
    <property type="entry name" value="F-BOX DOMAIN CONTAINING PROTEIN, EXPRESSED"/>
    <property type="match status" value="1"/>
</dbReference>
<comment type="caution">
    <text evidence="2">The sequence shown here is derived from an EMBL/GenBank/DDBJ whole genome shotgun (WGS) entry which is preliminary data.</text>
</comment>
<reference evidence="2 3" key="1">
    <citation type="submission" date="2016-10" db="EMBL/GenBank/DDBJ databases">
        <title>Genome sequence of the basidiomycete white-rot fungus Trametes pubescens.</title>
        <authorList>
            <person name="Makela M.R."/>
            <person name="Granchi Z."/>
            <person name="Peng M."/>
            <person name="De Vries R.P."/>
            <person name="Grigoriev I."/>
            <person name="Riley R."/>
            <person name="Hilden K."/>
        </authorList>
    </citation>
    <scope>NUCLEOTIDE SEQUENCE [LARGE SCALE GENOMIC DNA]</scope>
    <source>
        <strain evidence="2 3">FBCC735</strain>
    </source>
</reference>
<proteinExistence type="predicted"/>
<dbReference type="InterPro" id="IPR001810">
    <property type="entry name" value="F-box_dom"/>
</dbReference>
<dbReference type="Pfam" id="PF12937">
    <property type="entry name" value="F-box-like"/>
    <property type="match status" value="1"/>
</dbReference>
<organism evidence="2 3">
    <name type="scientific">Trametes pubescens</name>
    <name type="common">White-rot fungus</name>
    <dbReference type="NCBI Taxonomy" id="154538"/>
    <lineage>
        <taxon>Eukaryota</taxon>
        <taxon>Fungi</taxon>
        <taxon>Dikarya</taxon>
        <taxon>Basidiomycota</taxon>
        <taxon>Agaricomycotina</taxon>
        <taxon>Agaricomycetes</taxon>
        <taxon>Polyporales</taxon>
        <taxon>Polyporaceae</taxon>
        <taxon>Trametes</taxon>
    </lineage>
</organism>
<dbReference type="Proteomes" id="UP000184267">
    <property type="component" value="Unassembled WGS sequence"/>
</dbReference>
<dbReference type="Gene3D" id="1.20.1280.50">
    <property type="match status" value="1"/>
</dbReference>
<protein>
    <recommendedName>
        <fullName evidence="1">F-box domain-containing protein</fullName>
    </recommendedName>
</protein>
<evidence type="ECO:0000313" key="2">
    <source>
        <dbReference type="EMBL" id="OJT08219.1"/>
    </source>
</evidence>
<gene>
    <name evidence="2" type="ORF">TRAPUB_891</name>
</gene>
<dbReference type="Gene3D" id="3.80.10.10">
    <property type="entry name" value="Ribonuclease Inhibitor"/>
    <property type="match status" value="1"/>
</dbReference>
<evidence type="ECO:0000313" key="3">
    <source>
        <dbReference type="Proteomes" id="UP000184267"/>
    </source>
</evidence>